<name>A0A3N1Y6U7_9GAMM</name>
<accession>A0A3N1Y6U7</accession>
<dbReference type="Gene3D" id="1.10.940.10">
    <property type="entry name" value="NusB-like"/>
    <property type="match status" value="1"/>
</dbReference>
<dbReference type="GO" id="GO:0008649">
    <property type="term" value="F:rRNA methyltransferase activity"/>
    <property type="evidence" value="ECO:0007669"/>
    <property type="project" value="InterPro"/>
</dbReference>
<dbReference type="InterPro" id="IPR004573">
    <property type="entry name" value="rRNA_ssu_MeTfrase_B"/>
</dbReference>
<keyword evidence="9 13" id="KW-0694">RNA-binding</keyword>
<comment type="similarity">
    <text evidence="13">Belongs to the class I-like SAM-binding methyltransferase superfamily. RsmB/NOP family.</text>
</comment>
<dbReference type="InterPro" id="IPR035926">
    <property type="entry name" value="NusB-like_sf"/>
</dbReference>
<reference evidence="15 16" key="1">
    <citation type="submission" date="2018-11" db="EMBL/GenBank/DDBJ databases">
        <title>Genomic Encyclopedia of Type Strains, Phase IV (KMG-IV): sequencing the most valuable type-strain genomes for metagenomic binning, comparative biology and taxonomic classification.</title>
        <authorList>
            <person name="Goeker M."/>
        </authorList>
    </citation>
    <scope>NUCLEOTIDE SEQUENCE [LARGE SCALE GENOMIC DNA]</scope>
    <source>
        <strain evidence="15 16">DSM 100275</strain>
    </source>
</reference>
<dbReference type="Pfam" id="PF01029">
    <property type="entry name" value="NusB"/>
    <property type="match status" value="1"/>
</dbReference>
<evidence type="ECO:0000256" key="12">
    <source>
        <dbReference type="ARBA" id="ARBA00047283"/>
    </source>
</evidence>
<feature type="domain" description="SAM-dependent MTase RsmB/NOP-type" evidence="14">
    <location>
        <begin position="167"/>
        <end position="436"/>
    </location>
</feature>
<feature type="binding site" evidence="13">
    <location>
        <position position="306"/>
    </location>
    <ligand>
        <name>S-adenosyl-L-methionine</name>
        <dbReference type="ChEBI" id="CHEBI:59789"/>
    </ligand>
</feature>
<keyword evidence="7 13" id="KW-0808">Transferase</keyword>
<dbReference type="GO" id="GO:0006355">
    <property type="term" value="P:regulation of DNA-templated transcription"/>
    <property type="evidence" value="ECO:0007669"/>
    <property type="project" value="InterPro"/>
</dbReference>
<evidence type="ECO:0000256" key="9">
    <source>
        <dbReference type="ARBA" id="ARBA00022884"/>
    </source>
</evidence>
<dbReference type="Gene3D" id="1.10.287.730">
    <property type="entry name" value="Helix hairpin bin"/>
    <property type="match status" value="1"/>
</dbReference>
<keyword evidence="8 13" id="KW-0949">S-adenosyl-L-methionine</keyword>
<feature type="binding site" evidence="13">
    <location>
        <position position="280"/>
    </location>
    <ligand>
        <name>S-adenosyl-L-methionine</name>
        <dbReference type="ChEBI" id="CHEBI:59789"/>
    </ligand>
</feature>
<proteinExistence type="inferred from homology"/>
<evidence type="ECO:0000256" key="2">
    <source>
        <dbReference type="ARBA" id="ARBA00004496"/>
    </source>
</evidence>
<dbReference type="AlphaFoldDB" id="A0A3N1Y6U7"/>
<keyword evidence="4" id="KW-0963">Cytoplasm</keyword>
<dbReference type="InterPro" id="IPR023267">
    <property type="entry name" value="RCMT"/>
</dbReference>
<dbReference type="InterPro" id="IPR029063">
    <property type="entry name" value="SAM-dependent_MTases_sf"/>
</dbReference>
<dbReference type="PANTHER" id="PTHR22807">
    <property type="entry name" value="NOP2 YEAST -RELATED NOL1/NOP2/FMU SUN DOMAIN-CONTAINING"/>
    <property type="match status" value="1"/>
</dbReference>
<comment type="function">
    <text evidence="1">Specifically methylates the cytosine at position 967 (m5C967) of 16S rRNA.</text>
</comment>
<sequence>MSGAAAGRTEQVRAAAARVVARVVGDGVSLEAALPPARAALGGREGALLQELVYGTLRWQPRWAAVAARLMRRVPRGRDLEVAALVWVGLYELAELATPAPAAVAAAVDAARALGRGWAAGLVNAVLRRFLRERGALLAAVEADEVARLAHPRWWLQRLRRDWPAHWQALAVAGNRRPPLVVRVAGERAAWRARLAAAGVDALPHPYAPQALVLRRPLEVTRLPGWAEGALSVQDAAAQLAVPLLAARPGQRVLDACAAPGGKTGQLLQSVPGLEVVALEQDAVRAGRLRETLARLRVSAEVRVADAADPGCWWDGRPFHRILLDAPCTGSGVVRRHPDIKHLRRASDPAAMAARQRRLLDALWPLLAPGGILVYVTCSVFAEENHGWLGPWLAARPDARELPVRASWGRALPVGRQVLTGEAGMDGFYYARLRKEGAVPGGGS</sequence>
<dbReference type="Gene3D" id="3.40.50.150">
    <property type="entry name" value="Vaccinia Virus protein VP39"/>
    <property type="match status" value="1"/>
</dbReference>
<evidence type="ECO:0000256" key="1">
    <source>
        <dbReference type="ARBA" id="ARBA00002724"/>
    </source>
</evidence>
<dbReference type="RefSeq" id="WP_245995089.1">
    <property type="nucleotide sequence ID" value="NZ_RJVI01000001.1"/>
</dbReference>
<evidence type="ECO:0000256" key="8">
    <source>
        <dbReference type="ARBA" id="ARBA00022691"/>
    </source>
</evidence>
<evidence type="ECO:0000256" key="5">
    <source>
        <dbReference type="ARBA" id="ARBA00022552"/>
    </source>
</evidence>
<comment type="catalytic activity">
    <reaction evidence="12">
        <text>cytidine(967) in 16S rRNA + S-adenosyl-L-methionine = 5-methylcytidine(967) in 16S rRNA + S-adenosyl-L-homocysteine + H(+)</text>
        <dbReference type="Rhea" id="RHEA:42748"/>
        <dbReference type="Rhea" id="RHEA-COMP:10219"/>
        <dbReference type="Rhea" id="RHEA-COMP:10220"/>
        <dbReference type="ChEBI" id="CHEBI:15378"/>
        <dbReference type="ChEBI" id="CHEBI:57856"/>
        <dbReference type="ChEBI" id="CHEBI:59789"/>
        <dbReference type="ChEBI" id="CHEBI:74483"/>
        <dbReference type="ChEBI" id="CHEBI:82748"/>
        <dbReference type="EC" id="2.1.1.176"/>
    </reaction>
</comment>
<evidence type="ECO:0000256" key="11">
    <source>
        <dbReference type="ARBA" id="ARBA00031088"/>
    </source>
</evidence>
<feature type="binding site" evidence="13">
    <location>
        <begin position="257"/>
        <end position="263"/>
    </location>
    <ligand>
        <name>S-adenosyl-L-methionine</name>
        <dbReference type="ChEBI" id="CHEBI:59789"/>
    </ligand>
</feature>
<dbReference type="PROSITE" id="PS51686">
    <property type="entry name" value="SAM_MT_RSMB_NOP"/>
    <property type="match status" value="1"/>
</dbReference>
<keyword evidence="6 13" id="KW-0489">Methyltransferase</keyword>
<evidence type="ECO:0000313" key="15">
    <source>
        <dbReference type="EMBL" id="ROR34251.1"/>
    </source>
</evidence>
<dbReference type="InterPro" id="IPR054728">
    <property type="entry name" value="RsmB-like_ferredoxin"/>
</dbReference>
<evidence type="ECO:0000256" key="7">
    <source>
        <dbReference type="ARBA" id="ARBA00022679"/>
    </source>
</evidence>
<dbReference type="EC" id="2.1.1.176" evidence="3"/>
<feature type="active site" description="Nucleophile" evidence="13">
    <location>
        <position position="378"/>
    </location>
</feature>
<comment type="caution">
    <text evidence="15">The sequence shown here is derived from an EMBL/GenBank/DDBJ whole genome shotgun (WGS) entry which is preliminary data.</text>
</comment>
<dbReference type="Gene3D" id="3.30.70.1170">
    <property type="entry name" value="Sun protein, domain 3"/>
    <property type="match status" value="1"/>
</dbReference>
<evidence type="ECO:0000256" key="13">
    <source>
        <dbReference type="PROSITE-ProRule" id="PRU01023"/>
    </source>
</evidence>
<keyword evidence="16" id="KW-1185">Reference proteome</keyword>
<evidence type="ECO:0000259" key="14">
    <source>
        <dbReference type="PROSITE" id="PS51686"/>
    </source>
</evidence>
<dbReference type="GO" id="GO:0003723">
    <property type="term" value="F:RNA binding"/>
    <property type="evidence" value="ECO:0007669"/>
    <property type="project" value="UniProtKB-UniRule"/>
</dbReference>
<dbReference type="EMBL" id="RJVI01000001">
    <property type="protein sequence ID" value="ROR34251.1"/>
    <property type="molecule type" value="Genomic_DNA"/>
</dbReference>
<feature type="binding site" evidence="13">
    <location>
        <position position="325"/>
    </location>
    <ligand>
        <name>S-adenosyl-L-methionine</name>
        <dbReference type="ChEBI" id="CHEBI:59789"/>
    </ligand>
</feature>
<dbReference type="PANTHER" id="PTHR22807:SF61">
    <property type="entry name" value="NOL1_NOP2_SUN FAMILY PROTEIN _ ANTITERMINATION NUSB DOMAIN-CONTAINING PROTEIN"/>
    <property type="match status" value="1"/>
</dbReference>
<dbReference type="CDD" id="cd02440">
    <property type="entry name" value="AdoMet_MTases"/>
    <property type="match status" value="1"/>
</dbReference>
<gene>
    <name evidence="15" type="ORF">EDC57_0147</name>
</gene>
<dbReference type="Pfam" id="PF01189">
    <property type="entry name" value="Methyltr_RsmB-F"/>
    <property type="match status" value="1"/>
</dbReference>
<dbReference type="SUPFAM" id="SSF48013">
    <property type="entry name" value="NusB-like"/>
    <property type="match status" value="1"/>
</dbReference>
<dbReference type="NCBIfam" id="NF008149">
    <property type="entry name" value="PRK10901.1"/>
    <property type="match status" value="1"/>
</dbReference>
<dbReference type="InterPro" id="IPR001678">
    <property type="entry name" value="MeTrfase_RsmB-F_NOP2_dom"/>
</dbReference>
<dbReference type="InterPro" id="IPR049560">
    <property type="entry name" value="MeTrfase_RsmB-F_NOP2_cat"/>
</dbReference>
<keyword evidence="5" id="KW-0698">rRNA processing</keyword>
<dbReference type="Pfam" id="PF22458">
    <property type="entry name" value="RsmF-B_ferredox"/>
    <property type="match status" value="1"/>
</dbReference>
<evidence type="ECO:0000256" key="3">
    <source>
        <dbReference type="ARBA" id="ARBA00012140"/>
    </source>
</evidence>
<evidence type="ECO:0000256" key="6">
    <source>
        <dbReference type="ARBA" id="ARBA00022603"/>
    </source>
</evidence>
<dbReference type="PRINTS" id="PR02008">
    <property type="entry name" value="RCMTFAMILY"/>
</dbReference>
<dbReference type="SUPFAM" id="SSF53335">
    <property type="entry name" value="S-adenosyl-L-methionine-dependent methyltransferases"/>
    <property type="match status" value="1"/>
</dbReference>
<comment type="subcellular location">
    <subcellularLocation>
        <location evidence="2">Cytoplasm</location>
    </subcellularLocation>
</comment>
<organism evidence="15 16">
    <name type="scientific">Inmirania thermothiophila</name>
    <dbReference type="NCBI Taxonomy" id="1750597"/>
    <lineage>
        <taxon>Bacteria</taxon>
        <taxon>Pseudomonadati</taxon>
        <taxon>Pseudomonadota</taxon>
        <taxon>Gammaproteobacteria</taxon>
        <taxon>Chromatiales</taxon>
        <taxon>Ectothiorhodospiraceae</taxon>
        <taxon>Inmirania</taxon>
    </lineage>
</organism>
<protein>
    <recommendedName>
        <fullName evidence="3">16S rRNA (cytosine(967)-C(5))-methyltransferase</fullName>
        <ecNumber evidence="3">2.1.1.176</ecNumber>
    </recommendedName>
    <alternativeName>
        <fullName evidence="10">16S rRNA m5C967 methyltransferase</fullName>
    </alternativeName>
    <alternativeName>
        <fullName evidence="11">rRNA (cytosine-C(5)-)-methyltransferase RsmB</fullName>
    </alternativeName>
</protein>
<dbReference type="GO" id="GO:0005737">
    <property type="term" value="C:cytoplasm"/>
    <property type="evidence" value="ECO:0007669"/>
    <property type="project" value="UniProtKB-SubCell"/>
</dbReference>
<dbReference type="InterPro" id="IPR006027">
    <property type="entry name" value="NusB_RsmB_TIM44"/>
</dbReference>
<dbReference type="NCBIfam" id="TIGR00563">
    <property type="entry name" value="rsmB"/>
    <property type="match status" value="1"/>
</dbReference>
<dbReference type="Proteomes" id="UP000276634">
    <property type="component" value="Unassembled WGS sequence"/>
</dbReference>
<evidence type="ECO:0000256" key="10">
    <source>
        <dbReference type="ARBA" id="ARBA00030399"/>
    </source>
</evidence>
<evidence type="ECO:0000313" key="16">
    <source>
        <dbReference type="Proteomes" id="UP000276634"/>
    </source>
</evidence>
<evidence type="ECO:0000256" key="4">
    <source>
        <dbReference type="ARBA" id="ARBA00022490"/>
    </source>
</evidence>